<dbReference type="InterPro" id="IPR050900">
    <property type="entry name" value="Transposase_IS3/IS150/IS904"/>
</dbReference>
<comment type="caution">
    <text evidence="2">The sequence shown here is derived from an EMBL/GenBank/DDBJ whole genome shotgun (WGS) entry which is preliminary data.</text>
</comment>
<evidence type="ECO:0000313" key="2">
    <source>
        <dbReference type="EMBL" id="TFU15386.1"/>
    </source>
</evidence>
<dbReference type="RefSeq" id="WP_135343693.1">
    <property type="nucleotide sequence ID" value="NZ_ML214252.1"/>
</dbReference>
<dbReference type="Proteomes" id="UP000297244">
    <property type="component" value="Unassembled WGS sequence"/>
</dbReference>
<proteinExistence type="predicted"/>
<feature type="domain" description="HTH-like" evidence="1">
    <location>
        <begin position="52"/>
        <end position="103"/>
    </location>
</feature>
<dbReference type="EMBL" id="SKBL01000017">
    <property type="protein sequence ID" value="TFU15386.1"/>
    <property type="molecule type" value="Genomic_DNA"/>
</dbReference>
<evidence type="ECO:0000313" key="3">
    <source>
        <dbReference type="Proteomes" id="UP000297244"/>
    </source>
</evidence>
<dbReference type="InterPro" id="IPR025948">
    <property type="entry name" value="HTH-like_dom"/>
</dbReference>
<accession>A0ABY2K6P6</accession>
<dbReference type="Pfam" id="PF13276">
    <property type="entry name" value="HTH_21"/>
    <property type="match status" value="1"/>
</dbReference>
<dbReference type="PANTHER" id="PTHR46889">
    <property type="entry name" value="TRANSPOSASE INSF FOR INSERTION SEQUENCE IS3B-RELATED"/>
    <property type="match status" value="1"/>
</dbReference>
<organism evidence="2 3">
    <name type="scientific">Thermus tengchongensis</name>
    <dbReference type="NCBI Taxonomy" id="1214928"/>
    <lineage>
        <taxon>Bacteria</taxon>
        <taxon>Thermotogati</taxon>
        <taxon>Deinococcota</taxon>
        <taxon>Deinococci</taxon>
        <taxon>Thermales</taxon>
        <taxon>Thermaceae</taxon>
        <taxon>Thermus</taxon>
    </lineage>
</organism>
<protein>
    <submittedName>
        <fullName evidence="2">Transposase</fullName>
    </submittedName>
</protein>
<keyword evidence="3" id="KW-1185">Reference proteome</keyword>
<gene>
    <name evidence="2" type="ORF">E0489_09550</name>
</gene>
<reference evidence="2 3" key="1">
    <citation type="submission" date="2019-03" db="EMBL/GenBank/DDBJ databases">
        <title>Thermus tengchongensis species for the arsenic transformation mechanism.</title>
        <authorList>
            <person name="Yuan G.C."/>
        </authorList>
    </citation>
    <scope>NUCLEOTIDE SEQUENCE [LARGE SCALE GENOMIC DNA]</scope>
    <source>
        <strain evidence="2 3">15Y</strain>
    </source>
</reference>
<sequence length="121" mass="14036">MPVGERIALAKQALAQGLAPLPRILSALDISRATWYYYGRQKVEADRKREEEDQKTLALITQVLQEHPRYGYRRIQEELKRKGMRVNGKRIRRLLNDFHLALKRGLRVTRSVACNPNPTLS</sequence>
<name>A0ABY2K6P6_9DEIN</name>
<evidence type="ECO:0000259" key="1">
    <source>
        <dbReference type="Pfam" id="PF13276"/>
    </source>
</evidence>